<gene>
    <name evidence="2" type="ORF">LIER_20627</name>
</gene>
<dbReference type="InterPro" id="IPR006740">
    <property type="entry name" value="DUF604"/>
</dbReference>
<proteinExistence type="predicted"/>
<keyword evidence="1" id="KW-0472">Membrane</keyword>
<dbReference type="PANTHER" id="PTHR10811">
    <property type="entry name" value="FRINGE-RELATED"/>
    <property type="match status" value="1"/>
</dbReference>
<keyword evidence="3" id="KW-1185">Reference proteome</keyword>
<dbReference type="Gene3D" id="3.90.550.50">
    <property type="match status" value="1"/>
</dbReference>
<evidence type="ECO:0000313" key="3">
    <source>
        <dbReference type="Proteomes" id="UP001454036"/>
    </source>
</evidence>
<evidence type="ECO:0000313" key="2">
    <source>
        <dbReference type="EMBL" id="GAA0165151.1"/>
    </source>
</evidence>
<dbReference type="Proteomes" id="UP001454036">
    <property type="component" value="Unassembled WGS sequence"/>
</dbReference>
<keyword evidence="1" id="KW-1133">Transmembrane helix</keyword>
<organism evidence="2 3">
    <name type="scientific">Lithospermum erythrorhizon</name>
    <name type="common">Purple gromwell</name>
    <name type="synonym">Lithospermum officinale var. erythrorhizon</name>
    <dbReference type="NCBI Taxonomy" id="34254"/>
    <lineage>
        <taxon>Eukaryota</taxon>
        <taxon>Viridiplantae</taxon>
        <taxon>Streptophyta</taxon>
        <taxon>Embryophyta</taxon>
        <taxon>Tracheophyta</taxon>
        <taxon>Spermatophyta</taxon>
        <taxon>Magnoliopsida</taxon>
        <taxon>eudicotyledons</taxon>
        <taxon>Gunneridae</taxon>
        <taxon>Pentapetalae</taxon>
        <taxon>asterids</taxon>
        <taxon>lamiids</taxon>
        <taxon>Boraginales</taxon>
        <taxon>Boraginaceae</taxon>
        <taxon>Boraginoideae</taxon>
        <taxon>Lithospermeae</taxon>
        <taxon>Lithospermum</taxon>
    </lineage>
</organism>
<evidence type="ECO:0000256" key="1">
    <source>
        <dbReference type="SAM" id="Phobius"/>
    </source>
</evidence>
<name>A0AAV3QPI8_LITER</name>
<accession>A0AAV3QPI8</accession>
<dbReference type="FunFam" id="3.90.550.50:FF:000006">
    <property type="entry name" value="Fringe-related protein-like"/>
    <property type="match status" value="1"/>
</dbReference>
<comment type="caution">
    <text evidence="2">The sequence shown here is derived from an EMBL/GenBank/DDBJ whole genome shotgun (WGS) entry which is preliminary data.</text>
</comment>
<dbReference type="Pfam" id="PF04646">
    <property type="entry name" value="DUF604"/>
    <property type="match status" value="1"/>
</dbReference>
<feature type="transmembrane region" description="Helical" evidence="1">
    <location>
        <begin position="37"/>
        <end position="61"/>
    </location>
</feature>
<sequence length="502" mass="57752">MSETRIQPGQDRLTRLSKVFIFSTENHKDSITKSLKLLLLVLIGASISIVFYSLFISKYAWFTCPDCETFDPICEPEKLTEQEPLLQSQTHSLNISHLAFGISGSTRTWSKRNQYSQLWWRPNITRGFVFLDEEPDPNTQWSQLSPPYKISSDWKQFKYSSSQSAVRIARVISDLFRVGLADVRWFVMGDDDTVFFEENLVSVLSRYDHRKMVYVGGNSESVEQDVMHSFGMAFGGGGFAVSYTLAVELVKLMDGCLERYYYFYGSDQRVWACVGELGVGLSREPGFHQFDIRGDPYGLLAAHPPAPLVSLHHLDYVKSLFPDRTQIESLNTLVHAHHLDPERLMQQTICYNRRLKWSVSISWGYTLQIYPIFLTARDLETPLQTFQTWRSWSNGPFTFNTRPLSPDPCQQPITFYLDKMKKLGKGGTVTTYTKFVSNPGKKCDKAYYQALAVKRIFVSAPKVHPTDLRKEMRRHCCDIKTVKHGSMKIRIRSCKQNETYTS</sequence>
<keyword evidence="1" id="KW-0812">Transmembrane</keyword>
<dbReference type="AlphaFoldDB" id="A0AAV3QPI8"/>
<dbReference type="EMBL" id="BAABME010005269">
    <property type="protein sequence ID" value="GAA0165151.1"/>
    <property type="molecule type" value="Genomic_DNA"/>
</dbReference>
<protein>
    <submittedName>
        <fullName evidence="2">Glycosyltransferase</fullName>
    </submittedName>
</protein>
<reference evidence="2 3" key="1">
    <citation type="submission" date="2024-01" db="EMBL/GenBank/DDBJ databases">
        <title>The complete chloroplast genome sequence of Lithospermum erythrorhizon: insights into the phylogenetic relationship among Boraginaceae species and the maternal lineages of purple gromwells.</title>
        <authorList>
            <person name="Okada T."/>
            <person name="Watanabe K."/>
        </authorList>
    </citation>
    <scope>NUCLEOTIDE SEQUENCE [LARGE SCALE GENOMIC DNA]</scope>
</reference>